<dbReference type="AlphaFoldDB" id="A0A381QUF2"/>
<evidence type="ECO:0000313" key="1">
    <source>
        <dbReference type="EMBL" id="SUZ81183.1"/>
    </source>
</evidence>
<protein>
    <recommendedName>
        <fullName evidence="2">Nucleoside-diphosphate sugar epimerase</fullName>
    </recommendedName>
</protein>
<accession>A0A381QUF2</accession>
<gene>
    <name evidence="1" type="ORF">METZ01_LOCUS34037</name>
</gene>
<organism evidence="1">
    <name type="scientific">marine metagenome</name>
    <dbReference type="NCBI Taxonomy" id="408172"/>
    <lineage>
        <taxon>unclassified sequences</taxon>
        <taxon>metagenomes</taxon>
        <taxon>ecological metagenomes</taxon>
    </lineage>
</organism>
<dbReference type="InterPro" id="IPR009367">
    <property type="entry name" value="Elm1-like"/>
</dbReference>
<evidence type="ECO:0008006" key="2">
    <source>
        <dbReference type="Google" id="ProtNLM"/>
    </source>
</evidence>
<proteinExistence type="predicted"/>
<name>A0A381QUF2_9ZZZZ</name>
<sequence length="314" mass="35258">MAEQLTGTSNSSPRTLRVWRFVDGKLGHEKQTLGLTQALSDRMSVEVRDFDIRVPNTWGAEVKAKLQKRTCVHCEPDLIIGAGHSTHWPMLITRLFCGGRTVLLMSPSLPVRLFDLVFTPHHDRSRRADNVVKTLGVIGPARRAERDANVGLVLLGGVNRHFEWSDDEVFQQLEQVMRANPELDWTICDSRRTPSSMHSLLNNLSEGVFTSWQDSASDFLEKRLSAATQVWVTADSVSMLYEALSAGASVGVIELPLKQPKRSNKLARGLLQLRESGQIHLSHEGPRMIVKTEPRTTESRRCADIVLERLFFIA</sequence>
<dbReference type="Pfam" id="PF06258">
    <property type="entry name" value="Mito_fiss_Elm1"/>
    <property type="match status" value="1"/>
</dbReference>
<reference evidence="1" key="1">
    <citation type="submission" date="2018-05" db="EMBL/GenBank/DDBJ databases">
        <authorList>
            <person name="Lanie J.A."/>
            <person name="Ng W.-L."/>
            <person name="Kazmierczak K.M."/>
            <person name="Andrzejewski T.M."/>
            <person name="Davidsen T.M."/>
            <person name="Wayne K.J."/>
            <person name="Tettelin H."/>
            <person name="Glass J.I."/>
            <person name="Rusch D."/>
            <person name="Podicherti R."/>
            <person name="Tsui H.-C.T."/>
            <person name="Winkler M.E."/>
        </authorList>
    </citation>
    <scope>NUCLEOTIDE SEQUENCE</scope>
</reference>
<dbReference type="EMBL" id="UINC01001458">
    <property type="protein sequence ID" value="SUZ81183.1"/>
    <property type="molecule type" value="Genomic_DNA"/>
</dbReference>